<name>A0ABP7RCN8_9BURK</name>
<feature type="coiled-coil region" evidence="1">
    <location>
        <begin position="32"/>
        <end position="59"/>
    </location>
</feature>
<proteinExistence type="predicted"/>
<evidence type="ECO:0000313" key="3">
    <source>
        <dbReference type="EMBL" id="GAA3995576.1"/>
    </source>
</evidence>
<gene>
    <name evidence="3" type="ORF">GCM10022279_19040</name>
</gene>
<sequence>MESRCAVPYPEEDSDLLAAEHGVLLRHFGALQRRCTEQARAQAQEIARLQQQLVRVRAQAVVLCSVLAWEREDRRRQLAASAAWLEPDLLPPTNTHAETDAEAERLARSQRYADLVICQTGCVSHGHFWRAEDFCRRKGATCVLAEQPDALRILRSQPTEQAQPAEPATVNDKDMP</sequence>
<evidence type="ECO:0000256" key="2">
    <source>
        <dbReference type="SAM" id="MobiDB-lite"/>
    </source>
</evidence>
<organism evidence="3 4">
    <name type="scientific">Comamonas faecalis</name>
    <dbReference type="NCBI Taxonomy" id="1387849"/>
    <lineage>
        <taxon>Bacteria</taxon>
        <taxon>Pseudomonadati</taxon>
        <taxon>Pseudomonadota</taxon>
        <taxon>Betaproteobacteria</taxon>
        <taxon>Burkholderiales</taxon>
        <taxon>Comamonadaceae</taxon>
        <taxon>Comamonas</taxon>
    </lineage>
</organism>
<comment type="caution">
    <text evidence="3">The sequence shown here is derived from an EMBL/GenBank/DDBJ whole genome shotgun (WGS) entry which is preliminary data.</text>
</comment>
<accession>A0ABP7RCN8</accession>
<evidence type="ECO:0000313" key="4">
    <source>
        <dbReference type="Proteomes" id="UP001501627"/>
    </source>
</evidence>
<evidence type="ECO:0000256" key="1">
    <source>
        <dbReference type="SAM" id="Coils"/>
    </source>
</evidence>
<reference evidence="4" key="1">
    <citation type="journal article" date="2019" name="Int. J. Syst. Evol. Microbiol.">
        <title>The Global Catalogue of Microorganisms (GCM) 10K type strain sequencing project: providing services to taxonomists for standard genome sequencing and annotation.</title>
        <authorList>
            <consortium name="The Broad Institute Genomics Platform"/>
            <consortium name="The Broad Institute Genome Sequencing Center for Infectious Disease"/>
            <person name="Wu L."/>
            <person name="Ma J."/>
        </authorList>
    </citation>
    <scope>NUCLEOTIDE SEQUENCE [LARGE SCALE GENOMIC DNA]</scope>
    <source>
        <strain evidence="4">JCM 17561</strain>
    </source>
</reference>
<keyword evidence="4" id="KW-1185">Reference proteome</keyword>
<dbReference type="EMBL" id="BAABBP010000014">
    <property type="protein sequence ID" value="GAA3995576.1"/>
    <property type="molecule type" value="Genomic_DNA"/>
</dbReference>
<keyword evidence="1" id="KW-0175">Coiled coil</keyword>
<protein>
    <submittedName>
        <fullName evidence="3">DUF2325 domain-containing protein</fullName>
    </submittedName>
</protein>
<feature type="region of interest" description="Disordered" evidence="2">
    <location>
        <begin position="155"/>
        <end position="176"/>
    </location>
</feature>
<dbReference type="Proteomes" id="UP001501627">
    <property type="component" value="Unassembled WGS sequence"/>
</dbReference>